<dbReference type="InterPro" id="IPR050469">
    <property type="entry name" value="Diguanylate_Cyclase"/>
</dbReference>
<evidence type="ECO:0000313" key="2">
    <source>
        <dbReference type="EMBL" id="MFC4411201.1"/>
    </source>
</evidence>
<dbReference type="InterPro" id="IPR029787">
    <property type="entry name" value="Nucleotide_cyclase"/>
</dbReference>
<dbReference type="InterPro" id="IPR043128">
    <property type="entry name" value="Rev_trsase/Diguanyl_cyclase"/>
</dbReference>
<keyword evidence="3" id="KW-1185">Reference proteome</keyword>
<feature type="domain" description="GGDEF" evidence="1">
    <location>
        <begin position="164"/>
        <end position="315"/>
    </location>
</feature>
<dbReference type="Pfam" id="PF00990">
    <property type="entry name" value="GGDEF"/>
    <property type="match status" value="1"/>
</dbReference>
<organism evidence="2 3">
    <name type="scientific">Chungangia koreensis</name>
    <dbReference type="NCBI Taxonomy" id="752657"/>
    <lineage>
        <taxon>Bacteria</taxon>
        <taxon>Bacillati</taxon>
        <taxon>Bacillota</taxon>
        <taxon>Bacilli</taxon>
        <taxon>Lactobacillales</taxon>
        <taxon>Chungangia</taxon>
    </lineage>
</organism>
<dbReference type="EMBL" id="JBHSEC010000019">
    <property type="protein sequence ID" value="MFC4411201.1"/>
    <property type="molecule type" value="Genomic_DNA"/>
</dbReference>
<dbReference type="PROSITE" id="PS50887">
    <property type="entry name" value="GGDEF"/>
    <property type="match status" value="1"/>
</dbReference>
<dbReference type="Gene3D" id="3.30.70.270">
    <property type="match status" value="1"/>
</dbReference>
<comment type="caution">
    <text evidence="2">The sequence shown here is derived from an EMBL/GenBank/DDBJ whole genome shotgun (WGS) entry which is preliminary data.</text>
</comment>
<dbReference type="PANTHER" id="PTHR45138">
    <property type="entry name" value="REGULATORY COMPONENTS OF SENSORY TRANSDUCTION SYSTEM"/>
    <property type="match status" value="1"/>
</dbReference>
<evidence type="ECO:0000313" key="3">
    <source>
        <dbReference type="Proteomes" id="UP001595817"/>
    </source>
</evidence>
<gene>
    <name evidence="2" type="ORF">ACFOZY_12295</name>
</gene>
<evidence type="ECO:0000259" key="1">
    <source>
        <dbReference type="PROSITE" id="PS50887"/>
    </source>
</evidence>
<protein>
    <submittedName>
        <fullName evidence="2">GGDEF domain-containing protein</fullName>
    </submittedName>
</protein>
<dbReference type="SUPFAM" id="SSF55073">
    <property type="entry name" value="Nucleotide cyclase"/>
    <property type="match status" value="1"/>
</dbReference>
<dbReference type="NCBIfam" id="TIGR00254">
    <property type="entry name" value="GGDEF"/>
    <property type="match status" value="1"/>
</dbReference>
<dbReference type="Proteomes" id="UP001595817">
    <property type="component" value="Unassembled WGS sequence"/>
</dbReference>
<dbReference type="SMART" id="SM00267">
    <property type="entry name" value="GGDEF"/>
    <property type="match status" value="1"/>
</dbReference>
<accession>A0ABV8X6M8</accession>
<dbReference type="PANTHER" id="PTHR45138:SF25">
    <property type="entry name" value="GGDEF DOMAIN PROTEIN"/>
    <property type="match status" value="1"/>
</dbReference>
<dbReference type="RefSeq" id="WP_378155859.1">
    <property type="nucleotide sequence ID" value="NZ_JBHSEC010000019.1"/>
</dbReference>
<dbReference type="CDD" id="cd01949">
    <property type="entry name" value="GGDEF"/>
    <property type="match status" value="1"/>
</dbReference>
<dbReference type="InterPro" id="IPR000160">
    <property type="entry name" value="GGDEF_dom"/>
</dbReference>
<name>A0ABV8X6M8_9LACT</name>
<sequence length="319" mass="36566">MIAYIGDIAKKIPEIPLGTACELAEELFTAEPGIQGIAIMDDSVPVALMTRMNFYQKMGTRYGYNLYMKRPIELLANNKPLIVDFFMSVTEVSKLAMERPEEELYDYILVNKDHRLFGAVSIKDLLMKVADIQAELASYLNPLTRLPGNNIIQEQLYSAFESKEPFSVLYIDLDRFKAYNDTYGFKKGDELLQATASILNDHMDQNETFLGHIGGDDYIVILKSYDYEEYCRKVISSFEERVKSFYTEEHLQQKFVSTENRSGSLEEFPLVSISIAVVTNRESRFEDVEEIIVEAARVKKLCKSIVKSCYHSNEPQLQL</sequence>
<proteinExistence type="predicted"/>
<reference evidence="3" key="1">
    <citation type="journal article" date="2019" name="Int. J. Syst. Evol. Microbiol.">
        <title>The Global Catalogue of Microorganisms (GCM) 10K type strain sequencing project: providing services to taxonomists for standard genome sequencing and annotation.</title>
        <authorList>
            <consortium name="The Broad Institute Genomics Platform"/>
            <consortium name="The Broad Institute Genome Sequencing Center for Infectious Disease"/>
            <person name="Wu L."/>
            <person name="Ma J."/>
        </authorList>
    </citation>
    <scope>NUCLEOTIDE SEQUENCE [LARGE SCALE GENOMIC DNA]</scope>
    <source>
        <strain evidence="3">CCUG 59778</strain>
    </source>
</reference>